<sequence>MAIKAAGVSAICVQDVLGQKLRIPEYQRPYSWRPSTALQLVDDLQDAWARNQDAPYVLGALILYECRDERGDWLDVVDGQQRLLTLRMILATLQSEDLFSVLPANEDNETPVFRVWRALGHRLAGLEAAEKKSLRDFISTRCQLVRIVTDDVDEAFRVFDSQNYRGKPLAPHDLLKAYHLREMQSESAAMKAAVVETWESVRDEDLDRLFSTFLYRIARWSRGKSAPGFSIHDIALFKGISPQAHDGTLAPSERYHLAAQAAMPLLTAWVAPRTQDSRDAQRSRFQLDAPLIAGRPFFEMVSFMLEELAALEKEVKESIGSFGPTQSRYRYVYELFASALLYYTNKFGSNGLAQARGKLFAWAYALRVAMVRVQYVSADNWARGKDDAAGSPFVLLRNAVKEQAIQRLSVAVKPCRPEHEKELAAFIAKENTQ</sequence>
<dbReference type="InterPro" id="IPR004919">
    <property type="entry name" value="GmrSD_N"/>
</dbReference>
<dbReference type="InterPro" id="IPR057156">
    <property type="entry name" value="DUF7834"/>
</dbReference>
<dbReference type="RefSeq" id="WP_283485469.1">
    <property type="nucleotide sequence ID" value="NZ_CP125947.1"/>
</dbReference>
<dbReference type="PANTHER" id="PTHR35149">
    <property type="entry name" value="SLL5132 PROTEIN"/>
    <property type="match status" value="1"/>
</dbReference>
<gene>
    <name evidence="3" type="ORF">QMY55_17740</name>
</gene>
<name>A0ABY8SN30_9BURK</name>
<dbReference type="EMBL" id="CP125947">
    <property type="protein sequence ID" value="WHS64328.1"/>
    <property type="molecule type" value="Genomic_DNA"/>
</dbReference>
<evidence type="ECO:0000259" key="1">
    <source>
        <dbReference type="Pfam" id="PF03235"/>
    </source>
</evidence>
<protein>
    <submittedName>
        <fullName evidence="3">DUF262 domain-containing protein</fullName>
    </submittedName>
</protein>
<reference evidence="3 4" key="1">
    <citation type="submission" date="2023-05" db="EMBL/GenBank/DDBJ databases">
        <authorList>
            <person name="Yin Y."/>
            <person name="Lu Z."/>
        </authorList>
    </citation>
    <scope>NUCLEOTIDE SEQUENCE [LARGE SCALE GENOMIC DNA]</scope>
    <source>
        <strain evidence="3 4">ZM22</strain>
    </source>
</reference>
<feature type="domain" description="DUF7834" evidence="2">
    <location>
        <begin position="191"/>
        <end position="410"/>
    </location>
</feature>
<dbReference type="Pfam" id="PF03235">
    <property type="entry name" value="GmrSD_N"/>
    <property type="match status" value="1"/>
</dbReference>
<accession>A0ABY8SN30</accession>
<dbReference type="PANTHER" id="PTHR35149:SF2">
    <property type="entry name" value="DUF262 DOMAIN-CONTAINING PROTEIN"/>
    <property type="match status" value="1"/>
</dbReference>
<keyword evidence="4" id="KW-1185">Reference proteome</keyword>
<evidence type="ECO:0000259" key="2">
    <source>
        <dbReference type="Pfam" id="PF25202"/>
    </source>
</evidence>
<dbReference type="Proteomes" id="UP001240697">
    <property type="component" value="Chromosome"/>
</dbReference>
<evidence type="ECO:0000313" key="4">
    <source>
        <dbReference type="Proteomes" id="UP001240697"/>
    </source>
</evidence>
<dbReference type="Pfam" id="PF25202">
    <property type="entry name" value="DUF7834"/>
    <property type="match status" value="1"/>
</dbReference>
<feature type="domain" description="GmrSD restriction endonucleases N-terminal" evidence="1">
    <location>
        <begin position="19"/>
        <end position="179"/>
    </location>
</feature>
<proteinExistence type="predicted"/>
<organism evidence="3 4">
    <name type="scientific">Comamonas resistens</name>
    <dbReference type="NCBI Taxonomy" id="3046670"/>
    <lineage>
        <taxon>Bacteria</taxon>
        <taxon>Pseudomonadati</taxon>
        <taxon>Pseudomonadota</taxon>
        <taxon>Betaproteobacteria</taxon>
        <taxon>Burkholderiales</taxon>
        <taxon>Comamonadaceae</taxon>
        <taxon>Comamonas</taxon>
    </lineage>
</organism>
<evidence type="ECO:0000313" key="3">
    <source>
        <dbReference type="EMBL" id="WHS64328.1"/>
    </source>
</evidence>